<dbReference type="InterPro" id="IPR050595">
    <property type="entry name" value="Bact_response_regulator"/>
</dbReference>
<dbReference type="RefSeq" id="WP_132317921.1">
    <property type="nucleotide sequence ID" value="NZ_FWZT01000006.1"/>
</dbReference>
<organism evidence="4 5">
    <name type="scientific">Pseudobacteriovorax antillogorgiicola</name>
    <dbReference type="NCBI Taxonomy" id="1513793"/>
    <lineage>
        <taxon>Bacteria</taxon>
        <taxon>Pseudomonadati</taxon>
        <taxon>Bdellovibrionota</taxon>
        <taxon>Oligoflexia</taxon>
        <taxon>Oligoflexales</taxon>
        <taxon>Pseudobacteriovoracaceae</taxon>
        <taxon>Pseudobacteriovorax</taxon>
    </lineage>
</organism>
<dbReference type="AlphaFoldDB" id="A0A1Y6BTI2"/>
<evidence type="ECO:0000256" key="2">
    <source>
        <dbReference type="PROSITE-ProRule" id="PRU00169"/>
    </source>
</evidence>
<dbReference type="Pfam" id="PF00072">
    <property type="entry name" value="Response_reg"/>
    <property type="match status" value="1"/>
</dbReference>
<dbReference type="InterPro" id="IPR001789">
    <property type="entry name" value="Sig_transdc_resp-reg_receiver"/>
</dbReference>
<evidence type="ECO:0000313" key="5">
    <source>
        <dbReference type="Proteomes" id="UP000192907"/>
    </source>
</evidence>
<dbReference type="STRING" id="1513793.SAMN06296036_106113"/>
<evidence type="ECO:0000259" key="3">
    <source>
        <dbReference type="PROSITE" id="PS50110"/>
    </source>
</evidence>
<sequence>MNYLILIVDDDRDVLFTVKSELQDLSSMFTLETAESADEALEVIEEFEADEGQLALIICDHLMPNKLGVDFLIELEHRSMTQASKKLLLTGQADHQDTIKAINQGGLDHYIAKPWDPVEFSKAVKNLLTDYVIAFDSQPERFTRILNQEKIFNFIHERGDL</sequence>
<dbReference type="OrthoDB" id="5297299at2"/>
<feature type="domain" description="Response regulatory" evidence="3">
    <location>
        <begin position="4"/>
        <end position="128"/>
    </location>
</feature>
<dbReference type="GO" id="GO:0000160">
    <property type="term" value="P:phosphorelay signal transduction system"/>
    <property type="evidence" value="ECO:0007669"/>
    <property type="project" value="InterPro"/>
</dbReference>
<accession>A0A1Y6BTI2</accession>
<feature type="modified residue" description="4-aspartylphosphate" evidence="2">
    <location>
        <position position="60"/>
    </location>
</feature>
<dbReference type="PANTHER" id="PTHR44591:SF3">
    <property type="entry name" value="RESPONSE REGULATORY DOMAIN-CONTAINING PROTEIN"/>
    <property type="match status" value="1"/>
</dbReference>
<protein>
    <submittedName>
        <fullName evidence="4">Response regulator receiver domain-containing protein</fullName>
    </submittedName>
</protein>
<dbReference type="SMART" id="SM00448">
    <property type="entry name" value="REC"/>
    <property type="match status" value="1"/>
</dbReference>
<evidence type="ECO:0000313" key="4">
    <source>
        <dbReference type="EMBL" id="SMF17417.1"/>
    </source>
</evidence>
<reference evidence="5" key="1">
    <citation type="submission" date="2017-04" db="EMBL/GenBank/DDBJ databases">
        <authorList>
            <person name="Varghese N."/>
            <person name="Submissions S."/>
        </authorList>
    </citation>
    <scope>NUCLEOTIDE SEQUENCE [LARGE SCALE GENOMIC DNA]</scope>
    <source>
        <strain evidence="5">RKEM611</strain>
    </source>
</reference>
<dbReference type="PROSITE" id="PS50110">
    <property type="entry name" value="RESPONSE_REGULATORY"/>
    <property type="match status" value="1"/>
</dbReference>
<dbReference type="SUPFAM" id="SSF52172">
    <property type="entry name" value="CheY-like"/>
    <property type="match status" value="1"/>
</dbReference>
<gene>
    <name evidence="4" type="ORF">SAMN06296036_106113</name>
</gene>
<name>A0A1Y6BTI2_9BACT</name>
<evidence type="ECO:0000256" key="1">
    <source>
        <dbReference type="ARBA" id="ARBA00022553"/>
    </source>
</evidence>
<keyword evidence="5" id="KW-1185">Reference proteome</keyword>
<keyword evidence="1 2" id="KW-0597">Phosphoprotein</keyword>
<dbReference type="EMBL" id="FWZT01000006">
    <property type="protein sequence ID" value="SMF17417.1"/>
    <property type="molecule type" value="Genomic_DNA"/>
</dbReference>
<dbReference type="PANTHER" id="PTHR44591">
    <property type="entry name" value="STRESS RESPONSE REGULATOR PROTEIN 1"/>
    <property type="match status" value="1"/>
</dbReference>
<proteinExistence type="predicted"/>
<dbReference type="Proteomes" id="UP000192907">
    <property type="component" value="Unassembled WGS sequence"/>
</dbReference>
<dbReference type="Gene3D" id="3.40.50.2300">
    <property type="match status" value="1"/>
</dbReference>
<dbReference type="InterPro" id="IPR011006">
    <property type="entry name" value="CheY-like_superfamily"/>
</dbReference>